<dbReference type="GeneID" id="39986405"/>
<dbReference type="Gene3D" id="3.10.20.90">
    <property type="entry name" value="Phosphatidylinositol 3-kinase Catalytic Subunit, Chain A, domain 1"/>
    <property type="match status" value="1"/>
</dbReference>
<dbReference type="SMART" id="SM00553">
    <property type="entry name" value="SEP"/>
    <property type="match status" value="1"/>
</dbReference>
<dbReference type="EMBL" id="NBCO01000019">
    <property type="protein sequence ID" value="ORC87883.1"/>
    <property type="molecule type" value="Genomic_DNA"/>
</dbReference>
<comment type="caution">
    <text evidence="3">The sequence shown here is derived from an EMBL/GenBank/DDBJ whole genome shotgun (WGS) entry which is preliminary data.</text>
</comment>
<dbReference type="InterPro" id="IPR036241">
    <property type="entry name" value="NSFL1C_SEP_dom_sf"/>
</dbReference>
<dbReference type="InterPro" id="IPR012989">
    <property type="entry name" value="SEP_domain"/>
</dbReference>
<accession>A0A1X0NTT3</accession>
<dbReference type="Pfam" id="PF08059">
    <property type="entry name" value="SEP"/>
    <property type="match status" value="1"/>
</dbReference>
<dbReference type="STRING" id="67003.A0A1X0NTT3"/>
<feature type="compositionally biased region" description="Basic and acidic residues" evidence="1">
    <location>
        <begin position="72"/>
        <end position="82"/>
    </location>
</feature>
<reference evidence="3 4" key="1">
    <citation type="submission" date="2017-03" db="EMBL/GenBank/DDBJ databases">
        <title>An alternative strategy for trypanosome survival in the mammalian bloodstream revealed through genome and transcriptome analysis of the ubiquitous bovine parasite Trypanosoma (Megatrypanum) theileri.</title>
        <authorList>
            <person name="Kelly S."/>
            <person name="Ivens A."/>
            <person name="Mott A."/>
            <person name="O'Neill E."/>
            <person name="Emms D."/>
            <person name="Macleod O."/>
            <person name="Voorheis P."/>
            <person name="Matthews J."/>
            <person name="Matthews K."/>
            <person name="Carrington M."/>
        </authorList>
    </citation>
    <scope>NUCLEOTIDE SEQUENCE [LARGE SCALE GENOMIC DNA]</scope>
    <source>
        <strain evidence="3">Edinburgh</strain>
    </source>
</reference>
<keyword evidence="4" id="KW-1185">Reference proteome</keyword>
<dbReference type="Gene3D" id="3.30.420.210">
    <property type="entry name" value="SEP domain"/>
    <property type="match status" value="1"/>
</dbReference>
<gene>
    <name evidence="3" type="ORF">TM35_000191270</name>
</gene>
<dbReference type="GO" id="GO:0031468">
    <property type="term" value="P:nuclear membrane reassembly"/>
    <property type="evidence" value="ECO:0007669"/>
    <property type="project" value="TreeGrafter"/>
</dbReference>
<proteinExistence type="predicted"/>
<dbReference type="GO" id="GO:0043130">
    <property type="term" value="F:ubiquitin binding"/>
    <property type="evidence" value="ECO:0007669"/>
    <property type="project" value="TreeGrafter"/>
</dbReference>
<dbReference type="PANTHER" id="PTHR23333">
    <property type="entry name" value="UBX DOMAIN CONTAINING PROTEIN"/>
    <property type="match status" value="1"/>
</dbReference>
<dbReference type="SUPFAM" id="SSF54236">
    <property type="entry name" value="Ubiquitin-like"/>
    <property type="match status" value="1"/>
</dbReference>
<dbReference type="SUPFAM" id="SSF102848">
    <property type="entry name" value="NSFL1 (p97 ATPase) cofactor p47, SEP domain"/>
    <property type="match status" value="1"/>
</dbReference>
<dbReference type="GO" id="GO:0061025">
    <property type="term" value="P:membrane fusion"/>
    <property type="evidence" value="ECO:0007669"/>
    <property type="project" value="TreeGrafter"/>
</dbReference>
<dbReference type="GO" id="GO:0007030">
    <property type="term" value="P:Golgi organization"/>
    <property type="evidence" value="ECO:0007669"/>
    <property type="project" value="TreeGrafter"/>
</dbReference>
<dbReference type="VEuPathDB" id="TriTrypDB:TM35_000191270"/>
<name>A0A1X0NTT3_9TRYP</name>
<dbReference type="InterPro" id="IPR029071">
    <property type="entry name" value="Ubiquitin-like_domsf"/>
</dbReference>
<evidence type="ECO:0000256" key="1">
    <source>
        <dbReference type="SAM" id="MobiDB-lite"/>
    </source>
</evidence>
<evidence type="ECO:0000313" key="3">
    <source>
        <dbReference type="EMBL" id="ORC87883.1"/>
    </source>
</evidence>
<dbReference type="Proteomes" id="UP000192257">
    <property type="component" value="Unassembled WGS sequence"/>
</dbReference>
<evidence type="ECO:0000313" key="4">
    <source>
        <dbReference type="Proteomes" id="UP000192257"/>
    </source>
</evidence>
<dbReference type="GO" id="GO:0000045">
    <property type="term" value="P:autophagosome assembly"/>
    <property type="evidence" value="ECO:0007669"/>
    <property type="project" value="TreeGrafter"/>
</dbReference>
<dbReference type="GO" id="GO:0043161">
    <property type="term" value="P:proteasome-mediated ubiquitin-dependent protein catabolic process"/>
    <property type="evidence" value="ECO:0007669"/>
    <property type="project" value="TreeGrafter"/>
</dbReference>
<dbReference type="GO" id="GO:0005634">
    <property type="term" value="C:nucleus"/>
    <property type="evidence" value="ECO:0007669"/>
    <property type="project" value="TreeGrafter"/>
</dbReference>
<protein>
    <submittedName>
        <fullName evidence="3">UBX domain-containing protein 1</fullName>
    </submittedName>
</protein>
<sequence>MPTDKNTEVAQLTAYMPWLKHDEALELLERYGGSAESVINFLEEASNAPQDKQTPPPPQQQQQQQQSSLPASKDRQKAEKHFVGGGPSSGQVVLGGEDKVKDVIESIFERARAQTPGEDADGVQAFFGRGRRLGYTTAPSPFIASTAHQHRDIVVTVYRNGYTIDNGPRQEKDSEEGMAFFNALNNGVVPDSVAAMYPNTNISVRLVDCTQQDAPTTHVAFTGEGRRLCSPTTTTTTTAGAGAAEATASSLANAGSGTFQLHEDEETSKLVIVNLLGERKEFTVNPKRHTVGDLFILAAQHAQPGAVAFQLIARDIPPRPLQDTSLTIDAAKLRNATVIMRRV</sequence>
<feature type="domain" description="SEP" evidence="2">
    <location>
        <begin position="150"/>
        <end position="215"/>
    </location>
</feature>
<dbReference type="PROSITE" id="PS51399">
    <property type="entry name" value="SEP"/>
    <property type="match status" value="1"/>
</dbReference>
<dbReference type="GO" id="GO:0005829">
    <property type="term" value="C:cytosol"/>
    <property type="evidence" value="ECO:0007669"/>
    <property type="project" value="TreeGrafter"/>
</dbReference>
<organism evidence="3 4">
    <name type="scientific">Trypanosoma theileri</name>
    <dbReference type="NCBI Taxonomy" id="67003"/>
    <lineage>
        <taxon>Eukaryota</taxon>
        <taxon>Discoba</taxon>
        <taxon>Euglenozoa</taxon>
        <taxon>Kinetoplastea</taxon>
        <taxon>Metakinetoplastina</taxon>
        <taxon>Trypanosomatida</taxon>
        <taxon>Trypanosomatidae</taxon>
        <taxon>Trypanosoma</taxon>
    </lineage>
</organism>
<dbReference type="AlphaFoldDB" id="A0A1X0NTT3"/>
<evidence type="ECO:0000259" key="2">
    <source>
        <dbReference type="PROSITE" id="PS51399"/>
    </source>
</evidence>
<dbReference type="PANTHER" id="PTHR23333:SF20">
    <property type="entry name" value="NSFL1 COFACTOR P47"/>
    <property type="match status" value="1"/>
</dbReference>
<dbReference type="RefSeq" id="XP_028881949.1">
    <property type="nucleotide sequence ID" value="XM_029026625.1"/>
</dbReference>
<feature type="region of interest" description="Disordered" evidence="1">
    <location>
        <begin position="47"/>
        <end position="94"/>
    </location>
</feature>
<dbReference type="OrthoDB" id="25887at2759"/>